<dbReference type="PANTHER" id="PTHR31001:SF45">
    <property type="entry name" value="ZN(II)2CYS6 TRANSCRIPTION FACTOR (EUROFUNG)"/>
    <property type="match status" value="1"/>
</dbReference>
<dbReference type="Pfam" id="PF04082">
    <property type="entry name" value="Fungal_trans"/>
    <property type="match status" value="1"/>
</dbReference>
<dbReference type="GO" id="GO:0000981">
    <property type="term" value="F:DNA-binding transcription factor activity, RNA polymerase II-specific"/>
    <property type="evidence" value="ECO:0007669"/>
    <property type="project" value="InterPro"/>
</dbReference>
<dbReference type="Gene3D" id="4.10.240.10">
    <property type="entry name" value="Zn(2)-C6 fungal-type DNA-binding domain"/>
    <property type="match status" value="1"/>
</dbReference>
<feature type="compositionally biased region" description="Basic and acidic residues" evidence="4">
    <location>
        <begin position="664"/>
        <end position="680"/>
    </location>
</feature>
<dbReference type="EMBL" id="CDPU01000001">
    <property type="protein sequence ID" value="CEO44038.1"/>
    <property type="molecule type" value="Genomic_DNA"/>
</dbReference>
<gene>
    <name evidence="6" type="ORF">BN869_000000093_1</name>
</gene>
<dbReference type="Pfam" id="PF00172">
    <property type="entry name" value="Zn_clus"/>
    <property type="match status" value="1"/>
</dbReference>
<dbReference type="InterPro" id="IPR001138">
    <property type="entry name" value="Zn2Cys6_DnaBD"/>
</dbReference>
<feature type="compositionally biased region" description="Polar residues" evidence="4">
    <location>
        <begin position="153"/>
        <end position="175"/>
    </location>
</feature>
<dbReference type="CDD" id="cd12148">
    <property type="entry name" value="fungal_TF_MHR"/>
    <property type="match status" value="1"/>
</dbReference>
<dbReference type="GO" id="GO:0003677">
    <property type="term" value="F:DNA binding"/>
    <property type="evidence" value="ECO:0007669"/>
    <property type="project" value="InterPro"/>
</dbReference>
<evidence type="ECO:0000313" key="6">
    <source>
        <dbReference type="EMBL" id="CEO44038.1"/>
    </source>
</evidence>
<name>A0A0B7JH05_BIOOC</name>
<feature type="compositionally biased region" description="Polar residues" evidence="4">
    <location>
        <begin position="445"/>
        <end position="457"/>
    </location>
</feature>
<dbReference type="PROSITE" id="PS50048">
    <property type="entry name" value="ZN2_CY6_FUNGAL_2"/>
    <property type="match status" value="1"/>
</dbReference>
<feature type="region of interest" description="Disordered" evidence="4">
    <location>
        <begin position="664"/>
        <end position="743"/>
    </location>
</feature>
<accession>A0A0B7JH05</accession>
<feature type="domain" description="Zn(2)-C6 fungal-type" evidence="5">
    <location>
        <begin position="57"/>
        <end position="86"/>
    </location>
</feature>
<keyword evidence="3" id="KW-0539">Nucleus</keyword>
<dbReference type="InterPro" id="IPR050613">
    <property type="entry name" value="Sec_Metabolite_Reg"/>
</dbReference>
<feature type="region of interest" description="Disordered" evidence="4">
    <location>
        <begin position="1"/>
        <end position="49"/>
    </location>
</feature>
<sequence>MSASGPPQGLAGNPQHYDQRYHQEQPHQGQPHQHQGQPHPGQPAYDPSAVKLTRGTSCVLCQQRKVRCDKNKPCANCVKANVECRVVPPQPPRRRKKRLQERDLIDRLKKYESLLSENGVKFEPIGSELRSDSAPMDEVEELENDFETLKATPETSMSPSGSTSEKASENLIQNSSDEEGEPGSQIHRAFDRLFSNEDGFPFIVGGSFVPVTQAHPNPIQIFQLWQIYIDNINSLLKITHVPTVQAQVLGATTQLEKAPKNVEALMFGIYLMAITSLEDKDVQRMFNEEKQPLLKRYLTATQQALVNASFLKAEDPLTLQAFVLYLFAVRWFIDPRQLFCLIGMAVRLAQRMGLHRDPGGYGLPPFEVEQRRRLWWVIVGYDRRLGEMTGSTVTALSSGGDCKLPLNVNDSDLHIQGKEMPSSHNGPTEMLFALTRVELSIAVASNSNRDSQQVNSQSGGKEGSTSSASSSKPDQPTFRLAIPDSPTYTLDGFCAHMEGTYLAHCDSKIPLHFFTLTMTRQSLCKMRIINFLVRMNSSDKIPLKEVEREDLFSQATQMIEYDNVVQSSESLAPFRWYSRHHFPFPAYMFLVQELRARVSGPSVERAWDAIAANYELRGLLNNFHNPMHLTFKNTFIKAWDAHESAQRALGKNITVPRFIHVLRERSEQRRMEKADMHSMDHSAGMSTPSHSGDASVHTPGNHSSSTGMSPAADLQPSGPGPMPPGHMAGPRGQPQGMDWSSYVVQGYPAPTPYQNAGAFGSFGMPMGGMPGMGMGPGPGPGGPMFGNQPPRM</sequence>
<evidence type="ECO:0000256" key="1">
    <source>
        <dbReference type="ARBA" id="ARBA00004123"/>
    </source>
</evidence>
<dbReference type="GO" id="GO:0008270">
    <property type="term" value="F:zinc ion binding"/>
    <property type="evidence" value="ECO:0007669"/>
    <property type="project" value="InterPro"/>
</dbReference>
<dbReference type="InterPro" id="IPR007219">
    <property type="entry name" value="XnlR_reg_dom"/>
</dbReference>
<reference evidence="6" key="1">
    <citation type="submission" date="2015-01" db="EMBL/GenBank/DDBJ databases">
        <authorList>
            <person name="Durling Mikael"/>
        </authorList>
    </citation>
    <scope>NUCLEOTIDE SEQUENCE</scope>
</reference>
<proteinExistence type="predicted"/>
<dbReference type="SUPFAM" id="SSF57701">
    <property type="entry name" value="Zn2/Cys6 DNA-binding domain"/>
    <property type="match status" value="1"/>
</dbReference>
<evidence type="ECO:0000256" key="2">
    <source>
        <dbReference type="ARBA" id="ARBA00022723"/>
    </source>
</evidence>
<dbReference type="AlphaFoldDB" id="A0A0B7JH05"/>
<dbReference type="CDD" id="cd00067">
    <property type="entry name" value="GAL4"/>
    <property type="match status" value="1"/>
</dbReference>
<comment type="subcellular location">
    <subcellularLocation>
        <location evidence="1">Nucleus</location>
    </subcellularLocation>
</comment>
<evidence type="ECO:0000256" key="4">
    <source>
        <dbReference type="SAM" id="MobiDB-lite"/>
    </source>
</evidence>
<feature type="compositionally biased region" description="Low complexity" evidence="4">
    <location>
        <begin position="26"/>
        <end position="43"/>
    </location>
</feature>
<dbReference type="PANTHER" id="PTHR31001">
    <property type="entry name" value="UNCHARACTERIZED TRANSCRIPTIONAL REGULATORY PROTEIN"/>
    <property type="match status" value="1"/>
</dbReference>
<organism evidence="6">
    <name type="scientific">Bionectria ochroleuca</name>
    <name type="common">Gliocladium roseum</name>
    <dbReference type="NCBI Taxonomy" id="29856"/>
    <lineage>
        <taxon>Eukaryota</taxon>
        <taxon>Fungi</taxon>
        <taxon>Dikarya</taxon>
        <taxon>Ascomycota</taxon>
        <taxon>Pezizomycotina</taxon>
        <taxon>Sordariomycetes</taxon>
        <taxon>Hypocreomycetidae</taxon>
        <taxon>Hypocreales</taxon>
        <taxon>Bionectriaceae</taxon>
        <taxon>Clonostachys</taxon>
    </lineage>
</organism>
<dbReference type="GO" id="GO:0006351">
    <property type="term" value="P:DNA-templated transcription"/>
    <property type="evidence" value="ECO:0007669"/>
    <property type="project" value="InterPro"/>
</dbReference>
<keyword evidence="2" id="KW-0479">Metal-binding</keyword>
<protein>
    <recommendedName>
        <fullName evidence="5">Zn(2)-C6 fungal-type domain-containing protein</fullName>
    </recommendedName>
</protein>
<dbReference type="GO" id="GO:0005634">
    <property type="term" value="C:nucleus"/>
    <property type="evidence" value="ECO:0007669"/>
    <property type="project" value="UniProtKB-SubCell"/>
</dbReference>
<feature type="region of interest" description="Disordered" evidence="4">
    <location>
        <begin position="148"/>
        <end position="184"/>
    </location>
</feature>
<dbReference type="SMART" id="SM00906">
    <property type="entry name" value="Fungal_trans"/>
    <property type="match status" value="1"/>
</dbReference>
<feature type="compositionally biased region" description="Polar residues" evidence="4">
    <location>
        <begin position="684"/>
        <end position="708"/>
    </location>
</feature>
<feature type="region of interest" description="Disordered" evidence="4">
    <location>
        <begin position="773"/>
        <end position="792"/>
    </location>
</feature>
<evidence type="ECO:0000259" key="5">
    <source>
        <dbReference type="PROSITE" id="PS50048"/>
    </source>
</evidence>
<feature type="region of interest" description="Disordered" evidence="4">
    <location>
        <begin position="445"/>
        <end position="481"/>
    </location>
</feature>
<dbReference type="InterPro" id="IPR036864">
    <property type="entry name" value="Zn2-C6_fun-type_DNA-bd_sf"/>
</dbReference>
<dbReference type="SMART" id="SM00066">
    <property type="entry name" value="GAL4"/>
    <property type="match status" value="1"/>
</dbReference>
<evidence type="ECO:0000256" key="3">
    <source>
        <dbReference type="ARBA" id="ARBA00023242"/>
    </source>
</evidence>